<dbReference type="Gene3D" id="3.40.630.30">
    <property type="match status" value="1"/>
</dbReference>
<protein>
    <submittedName>
        <fullName evidence="2">RimJ/RimL family protein N-acetyltransferase</fullName>
    </submittedName>
</protein>
<accession>A0A3N5C1R3</accession>
<sequence>MKSGDMMNIETDRLILRPYHYEDYDRWYEGFSERYPSQYKYDVGKPKDLSRNTEDWFKQWINGFNEQAERDEMYVLGIFRKEDGANVGKVELVTILRMDYDWAMMGYSIHNQYWKRGYGTESVRAFTSACFKELDFHRIELHINPDNTPSVKLAQRSGFHLECKRESFKKELGKWQDMLIFYQNRQD</sequence>
<evidence type="ECO:0000313" key="2">
    <source>
        <dbReference type="EMBL" id="RPF53312.1"/>
    </source>
</evidence>
<dbReference type="RefSeq" id="WP_124221764.1">
    <property type="nucleotide sequence ID" value="NZ_RKRF01000009.1"/>
</dbReference>
<dbReference type="InterPro" id="IPR000182">
    <property type="entry name" value="GNAT_dom"/>
</dbReference>
<dbReference type="AlphaFoldDB" id="A0A3N5C1R3"/>
<evidence type="ECO:0000313" key="3">
    <source>
        <dbReference type="Proteomes" id="UP000276443"/>
    </source>
</evidence>
<comment type="caution">
    <text evidence="2">The sequence shown here is derived from an EMBL/GenBank/DDBJ whole genome shotgun (WGS) entry which is preliminary data.</text>
</comment>
<proteinExistence type="predicted"/>
<feature type="domain" description="N-acetyltransferase" evidence="1">
    <location>
        <begin position="14"/>
        <end position="186"/>
    </location>
</feature>
<dbReference type="SUPFAM" id="SSF55729">
    <property type="entry name" value="Acyl-CoA N-acyltransferases (Nat)"/>
    <property type="match status" value="1"/>
</dbReference>
<dbReference type="GO" id="GO:0016747">
    <property type="term" value="F:acyltransferase activity, transferring groups other than amino-acyl groups"/>
    <property type="evidence" value="ECO:0007669"/>
    <property type="project" value="InterPro"/>
</dbReference>
<keyword evidence="2" id="KW-0808">Transferase</keyword>
<dbReference type="PROSITE" id="PS51186">
    <property type="entry name" value="GNAT"/>
    <property type="match status" value="1"/>
</dbReference>
<dbReference type="PANTHER" id="PTHR43792">
    <property type="entry name" value="GNAT FAMILY, PUTATIVE (AFU_ORTHOLOGUE AFUA_3G00765)-RELATED-RELATED"/>
    <property type="match status" value="1"/>
</dbReference>
<reference evidence="2 3" key="1">
    <citation type="submission" date="2018-11" db="EMBL/GenBank/DDBJ databases">
        <title>Genomic Encyclopedia of Type Strains, Phase IV (KMG-IV): sequencing the most valuable type-strain genomes for metagenomic binning, comparative biology and taxonomic classification.</title>
        <authorList>
            <person name="Goeker M."/>
        </authorList>
    </citation>
    <scope>NUCLEOTIDE SEQUENCE [LARGE SCALE GENOMIC DNA]</scope>
    <source>
        <strain evidence="2 3">DSM 18090</strain>
    </source>
</reference>
<name>A0A3N5C1R3_9BACI</name>
<dbReference type="EMBL" id="RKRF01000009">
    <property type="protein sequence ID" value="RPF53312.1"/>
    <property type="molecule type" value="Genomic_DNA"/>
</dbReference>
<dbReference type="InterPro" id="IPR051531">
    <property type="entry name" value="N-acetyltransferase"/>
</dbReference>
<gene>
    <name evidence="2" type="ORF">EDC24_1809</name>
</gene>
<dbReference type="Proteomes" id="UP000276443">
    <property type="component" value="Unassembled WGS sequence"/>
</dbReference>
<keyword evidence="3" id="KW-1185">Reference proteome</keyword>
<dbReference type="Pfam" id="PF13302">
    <property type="entry name" value="Acetyltransf_3"/>
    <property type="match status" value="1"/>
</dbReference>
<organism evidence="2 3">
    <name type="scientific">Aquisalibacillus elongatus</name>
    <dbReference type="NCBI Taxonomy" id="485577"/>
    <lineage>
        <taxon>Bacteria</taxon>
        <taxon>Bacillati</taxon>
        <taxon>Bacillota</taxon>
        <taxon>Bacilli</taxon>
        <taxon>Bacillales</taxon>
        <taxon>Bacillaceae</taxon>
        <taxon>Aquisalibacillus</taxon>
    </lineage>
</organism>
<dbReference type="OrthoDB" id="9798081at2"/>
<dbReference type="InterPro" id="IPR016181">
    <property type="entry name" value="Acyl_CoA_acyltransferase"/>
</dbReference>
<evidence type="ECO:0000259" key="1">
    <source>
        <dbReference type="PROSITE" id="PS51186"/>
    </source>
</evidence>